<dbReference type="InterPro" id="IPR004087">
    <property type="entry name" value="KH_dom"/>
</dbReference>
<evidence type="ECO:0000256" key="2">
    <source>
        <dbReference type="PROSITE-ProRule" id="PRU00117"/>
    </source>
</evidence>
<dbReference type="InterPro" id="IPR036612">
    <property type="entry name" value="KH_dom_type_1_sf"/>
</dbReference>
<evidence type="ECO:0000313" key="4">
    <source>
        <dbReference type="EMBL" id="VEL11477.1"/>
    </source>
</evidence>
<dbReference type="AlphaFoldDB" id="A0A448WGW5"/>
<proteinExistence type="predicted"/>
<keyword evidence="1" id="KW-0677">Repeat</keyword>
<dbReference type="SUPFAM" id="SSF54791">
    <property type="entry name" value="Eukaryotic type KH-domain (KH-domain type I)"/>
    <property type="match status" value="1"/>
</dbReference>
<reference evidence="4" key="1">
    <citation type="submission" date="2018-11" db="EMBL/GenBank/DDBJ databases">
        <authorList>
            <consortium name="Pathogen Informatics"/>
        </authorList>
    </citation>
    <scope>NUCLEOTIDE SEQUENCE</scope>
</reference>
<feature type="domain" description="K Homology" evidence="3">
    <location>
        <begin position="49"/>
        <end position="119"/>
    </location>
</feature>
<gene>
    <name evidence="4" type="ORF">PXEA_LOCUS4917</name>
</gene>
<organism evidence="4 5">
    <name type="scientific">Protopolystoma xenopodis</name>
    <dbReference type="NCBI Taxonomy" id="117903"/>
    <lineage>
        <taxon>Eukaryota</taxon>
        <taxon>Metazoa</taxon>
        <taxon>Spiralia</taxon>
        <taxon>Lophotrochozoa</taxon>
        <taxon>Platyhelminthes</taxon>
        <taxon>Monogenea</taxon>
        <taxon>Polyopisthocotylea</taxon>
        <taxon>Polystomatidea</taxon>
        <taxon>Polystomatidae</taxon>
        <taxon>Protopolystoma</taxon>
    </lineage>
</organism>
<dbReference type="OrthoDB" id="442947at2759"/>
<dbReference type="CDD" id="cd22434">
    <property type="entry name" value="KH-I_HNRNPK_rpt3"/>
    <property type="match status" value="1"/>
</dbReference>
<protein>
    <recommendedName>
        <fullName evidence="3">K Homology domain-containing protein</fullName>
    </recommendedName>
</protein>
<dbReference type="Proteomes" id="UP000784294">
    <property type="component" value="Unassembled WGS sequence"/>
</dbReference>
<dbReference type="InterPro" id="IPR004088">
    <property type="entry name" value="KH_dom_type_1"/>
</dbReference>
<keyword evidence="5" id="KW-1185">Reference proteome</keyword>
<evidence type="ECO:0000256" key="1">
    <source>
        <dbReference type="ARBA" id="ARBA00022737"/>
    </source>
</evidence>
<dbReference type="PROSITE" id="PS50084">
    <property type="entry name" value="KH_TYPE_1"/>
    <property type="match status" value="1"/>
</dbReference>
<accession>A0A448WGW5</accession>
<dbReference type="Pfam" id="PF00013">
    <property type="entry name" value="KH_1"/>
    <property type="match status" value="1"/>
</dbReference>
<sequence>MLAATGGQTAGGATAGPAGDAAQQAAAAMVAAGMIRGVPGRVGMGILGPTTTTQVSVQNKMIGAIMGRGGCRINQVRQESGADIKISKQEPGVEDRIITITGTPDQIHNAQFLMQVCVKRYGDQTGV</sequence>
<dbReference type="PANTHER" id="PTHR10288">
    <property type="entry name" value="KH DOMAIN CONTAINING RNA BINDING PROTEIN"/>
    <property type="match status" value="1"/>
</dbReference>
<evidence type="ECO:0000259" key="3">
    <source>
        <dbReference type="SMART" id="SM00322"/>
    </source>
</evidence>
<comment type="caution">
    <text evidence="4">The sequence shown here is derived from an EMBL/GenBank/DDBJ whole genome shotgun (WGS) entry which is preliminary data.</text>
</comment>
<name>A0A448WGW5_9PLAT</name>
<dbReference type="SMART" id="SM00322">
    <property type="entry name" value="KH"/>
    <property type="match status" value="1"/>
</dbReference>
<keyword evidence="2" id="KW-0694">RNA-binding</keyword>
<evidence type="ECO:0000313" key="5">
    <source>
        <dbReference type="Proteomes" id="UP000784294"/>
    </source>
</evidence>
<dbReference type="Gene3D" id="3.30.1370.10">
    <property type="entry name" value="K Homology domain, type 1"/>
    <property type="match status" value="1"/>
</dbReference>
<dbReference type="GO" id="GO:0003723">
    <property type="term" value="F:RNA binding"/>
    <property type="evidence" value="ECO:0007669"/>
    <property type="project" value="UniProtKB-UniRule"/>
</dbReference>
<dbReference type="EMBL" id="CAAALY010011915">
    <property type="protein sequence ID" value="VEL11477.1"/>
    <property type="molecule type" value="Genomic_DNA"/>
</dbReference>